<proteinExistence type="predicted"/>
<accession>A0ABR7INL7</accession>
<name>A0ABR7INL7_9CLOT</name>
<protein>
    <submittedName>
        <fullName evidence="1">Right-handed parallel beta-helix repeat-containing protein</fullName>
    </submittedName>
</protein>
<reference evidence="1 2" key="1">
    <citation type="submission" date="2020-08" db="EMBL/GenBank/DDBJ databases">
        <title>Genome public.</title>
        <authorList>
            <person name="Liu C."/>
            <person name="Sun Q."/>
        </authorList>
    </citation>
    <scope>NUCLEOTIDE SEQUENCE [LARGE SCALE GENOMIC DNA]</scope>
    <source>
        <strain evidence="1 2">NSJ-27</strain>
    </source>
</reference>
<organism evidence="1 2">
    <name type="scientific">Clostridium facile</name>
    <dbReference type="NCBI Taxonomy" id="2763035"/>
    <lineage>
        <taxon>Bacteria</taxon>
        <taxon>Bacillati</taxon>
        <taxon>Bacillota</taxon>
        <taxon>Clostridia</taxon>
        <taxon>Eubacteriales</taxon>
        <taxon>Clostridiaceae</taxon>
        <taxon>Clostridium</taxon>
    </lineage>
</organism>
<comment type="caution">
    <text evidence="1">The sequence shown here is derived from an EMBL/GenBank/DDBJ whole genome shotgun (WGS) entry which is preliminary data.</text>
</comment>
<dbReference type="RefSeq" id="WP_186995964.1">
    <property type="nucleotide sequence ID" value="NZ_JACOQK010000001.1"/>
</dbReference>
<dbReference type="Proteomes" id="UP000649151">
    <property type="component" value="Unassembled WGS sequence"/>
</dbReference>
<sequence length="366" mass="38104">MRNEKIQIDRLNNAKAAIAEAITAKGVQVPESTKLDGYPTLISQISTSGSGGGKSIRTCRVVVGTAVAGWTENDCDYLCNGISDEVKIQAAIDALPEDGGEIVLLDGRYVVTGIDLKNNTQLIGNGLSTQIYSDTSIGPQGVLVYAGSNCALRNISLLLETTDLSGTATAIKITGSNTEVRNVHCSGFIGNTIEIASFTAGAINNISIINNVLVGGANNLSAIKINSCTNSIISGNYIIDHEEDGISIINNMCKYLNVSNNVISNVKGYGVLVQSGSWYNIENNIIETKQSESSGIAFGGSFGNISGNTIGGDHAMANSIKMLPSSVKSFVTGNLVFVTGIVTGGKEIVVENNVVIKNQASGGGTD</sequence>
<evidence type="ECO:0000313" key="1">
    <source>
        <dbReference type="EMBL" id="MBC5786729.1"/>
    </source>
</evidence>
<dbReference type="InterPro" id="IPR006626">
    <property type="entry name" value="PbH1"/>
</dbReference>
<dbReference type="EMBL" id="JACOQK010000001">
    <property type="protein sequence ID" value="MBC5786729.1"/>
    <property type="molecule type" value="Genomic_DNA"/>
</dbReference>
<dbReference type="SMART" id="SM00710">
    <property type="entry name" value="PbH1"/>
    <property type="match status" value="4"/>
</dbReference>
<dbReference type="InterPro" id="IPR011050">
    <property type="entry name" value="Pectin_lyase_fold/virulence"/>
</dbReference>
<dbReference type="Gene3D" id="2.160.20.10">
    <property type="entry name" value="Single-stranded right-handed beta-helix, Pectin lyase-like"/>
    <property type="match status" value="1"/>
</dbReference>
<gene>
    <name evidence="1" type="ORF">H8Z77_01655</name>
</gene>
<evidence type="ECO:0000313" key="2">
    <source>
        <dbReference type="Proteomes" id="UP000649151"/>
    </source>
</evidence>
<dbReference type="InterPro" id="IPR012334">
    <property type="entry name" value="Pectin_lyas_fold"/>
</dbReference>
<dbReference type="SUPFAM" id="SSF51126">
    <property type="entry name" value="Pectin lyase-like"/>
    <property type="match status" value="1"/>
</dbReference>
<keyword evidence="2" id="KW-1185">Reference proteome</keyword>